<reference evidence="1" key="1">
    <citation type="submission" date="2022-04" db="EMBL/GenBank/DDBJ databases">
        <title>Genome of the entomopathogenic fungus Entomophthora muscae.</title>
        <authorList>
            <person name="Elya C."/>
            <person name="Lovett B.R."/>
            <person name="Lee E."/>
            <person name="Macias A.M."/>
            <person name="Hajek A.E."/>
            <person name="De Bivort B.L."/>
            <person name="Kasson M.T."/>
            <person name="De Fine Licht H.H."/>
            <person name="Stajich J.E."/>
        </authorList>
    </citation>
    <scope>NUCLEOTIDE SEQUENCE</scope>
    <source>
        <strain evidence="1">Berkeley</strain>
    </source>
</reference>
<gene>
    <name evidence="1" type="ORF">DSO57_1015647</name>
</gene>
<proteinExistence type="predicted"/>
<name>A0ACC2TGJ6_9FUNG</name>
<accession>A0ACC2TGJ6</accession>
<evidence type="ECO:0000313" key="2">
    <source>
        <dbReference type="Proteomes" id="UP001165960"/>
    </source>
</evidence>
<evidence type="ECO:0000313" key="1">
    <source>
        <dbReference type="EMBL" id="KAJ9073511.1"/>
    </source>
</evidence>
<dbReference type="Proteomes" id="UP001165960">
    <property type="component" value="Unassembled WGS sequence"/>
</dbReference>
<protein>
    <submittedName>
        <fullName evidence="1">Uncharacterized protein</fullName>
    </submittedName>
</protein>
<organism evidence="1 2">
    <name type="scientific">Entomophthora muscae</name>
    <dbReference type="NCBI Taxonomy" id="34485"/>
    <lineage>
        <taxon>Eukaryota</taxon>
        <taxon>Fungi</taxon>
        <taxon>Fungi incertae sedis</taxon>
        <taxon>Zoopagomycota</taxon>
        <taxon>Entomophthoromycotina</taxon>
        <taxon>Entomophthoromycetes</taxon>
        <taxon>Entomophthorales</taxon>
        <taxon>Entomophthoraceae</taxon>
        <taxon>Entomophthora</taxon>
    </lineage>
</organism>
<comment type="caution">
    <text evidence="1">The sequence shown here is derived from an EMBL/GenBank/DDBJ whole genome shotgun (WGS) entry which is preliminary data.</text>
</comment>
<keyword evidence="2" id="KW-1185">Reference proteome</keyword>
<sequence>MVLTTGATSPSVTLFPRAFSGPLLFVSEVPKQPKVSSPLLEKDITNIPSTPMVMVLSPGPAWAPIPALSLNYEKACNATCSLLHTGTVTMHTIPGLQPGYVSKDLYSFLLDFGLPRSNGLHGNYWCTGQPIYSACFGSSQVCFRISESTPDFYGYCFCECCHSPCFNFAFDGLF</sequence>
<dbReference type="EMBL" id="QTSX02002902">
    <property type="protein sequence ID" value="KAJ9073511.1"/>
    <property type="molecule type" value="Genomic_DNA"/>
</dbReference>